<protein>
    <recommendedName>
        <fullName evidence="3">YARHG domain-containing protein</fullName>
    </recommendedName>
</protein>
<keyword evidence="2" id="KW-1185">Reference proteome</keyword>
<dbReference type="EMBL" id="FXTT01000005">
    <property type="protein sequence ID" value="SMP33646.1"/>
    <property type="molecule type" value="Genomic_DNA"/>
</dbReference>
<evidence type="ECO:0000313" key="1">
    <source>
        <dbReference type="EMBL" id="SMP33646.1"/>
    </source>
</evidence>
<accession>A0ABY1PG99</accession>
<proteinExistence type="predicted"/>
<evidence type="ECO:0000313" key="2">
    <source>
        <dbReference type="Proteomes" id="UP001157914"/>
    </source>
</evidence>
<organism evidence="1 2">
    <name type="scientific">Roseibium denhamense</name>
    <dbReference type="NCBI Taxonomy" id="76305"/>
    <lineage>
        <taxon>Bacteria</taxon>
        <taxon>Pseudomonadati</taxon>
        <taxon>Pseudomonadota</taxon>
        <taxon>Alphaproteobacteria</taxon>
        <taxon>Hyphomicrobiales</taxon>
        <taxon>Stappiaceae</taxon>
        <taxon>Roseibium</taxon>
    </lineage>
</organism>
<comment type="caution">
    <text evidence="1">The sequence shown here is derived from an EMBL/GenBank/DDBJ whole genome shotgun (WGS) entry which is preliminary data.</text>
</comment>
<reference evidence="1 2" key="1">
    <citation type="submission" date="2017-05" db="EMBL/GenBank/DDBJ databases">
        <authorList>
            <person name="Varghese N."/>
            <person name="Submissions S."/>
        </authorList>
    </citation>
    <scope>NUCLEOTIDE SEQUENCE [LARGE SCALE GENOMIC DNA]</scope>
    <source>
        <strain evidence="1 2">DSM 15949</strain>
    </source>
</reference>
<name>A0ABY1PG99_9HYPH</name>
<sequence>MLLGLAGPTNGLELGTLPAKTCQQLWYMEQEVLVEGRVCLQTERAKRAFRSAPPCISAEERILPAELKKDLLAIRQAAANKTCFRN</sequence>
<dbReference type="Proteomes" id="UP001157914">
    <property type="component" value="Unassembled WGS sequence"/>
</dbReference>
<gene>
    <name evidence="1" type="ORF">SAMN06265374_3806</name>
</gene>
<evidence type="ECO:0008006" key="3">
    <source>
        <dbReference type="Google" id="ProtNLM"/>
    </source>
</evidence>